<proteinExistence type="predicted"/>
<name>A0A9N9CRK0_FUNMO</name>
<keyword evidence="2" id="KW-1185">Reference proteome</keyword>
<sequence>MDRENNPAFSSETDNQEQLYQRISEKGKGDIVIINMIHMINSILIEVTSQVKKAYSASLIFGLLKTR</sequence>
<gene>
    <name evidence="1" type="ORF">FMOSSE_LOCUS9380</name>
</gene>
<accession>A0A9N9CRK0</accession>
<comment type="caution">
    <text evidence="1">The sequence shown here is derived from an EMBL/GenBank/DDBJ whole genome shotgun (WGS) entry which is preliminary data.</text>
</comment>
<reference evidence="1" key="1">
    <citation type="submission" date="2021-06" db="EMBL/GenBank/DDBJ databases">
        <authorList>
            <person name="Kallberg Y."/>
            <person name="Tangrot J."/>
            <person name="Rosling A."/>
        </authorList>
    </citation>
    <scope>NUCLEOTIDE SEQUENCE</scope>
    <source>
        <strain evidence="1">87-6 pot B 2015</strain>
    </source>
</reference>
<dbReference type="Proteomes" id="UP000789375">
    <property type="component" value="Unassembled WGS sequence"/>
</dbReference>
<dbReference type="AlphaFoldDB" id="A0A9N9CRK0"/>
<evidence type="ECO:0000313" key="2">
    <source>
        <dbReference type="Proteomes" id="UP000789375"/>
    </source>
</evidence>
<dbReference type="EMBL" id="CAJVPP010002725">
    <property type="protein sequence ID" value="CAG8609494.1"/>
    <property type="molecule type" value="Genomic_DNA"/>
</dbReference>
<evidence type="ECO:0000313" key="1">
    <source>
        <dbReference type="EMBL" id="CAG8609494.1"/>
    </source>
</evidence>
<organism evidence="1 2">
    <name type="scientific">Funneliformis mosseae</name>
    <name type="common">Endomycorrhizal fungus</name>
    <name type="synonym">Glomus mosseae</name>
    <dbReference type="NCBI Taxonomy" id="27381"/>
    <lineage>
        <taxon>Eukaryota</taxon>
        <taxon>Fungi</taxon>
        <taxon>Fungi incertae sedis</taxon>
        <taxon>Mucoromycota</taxon>
        <taxon>Glomeromycotina</taxon>
        <taxon>Glomeromycetes</taxon>
        <taxon>Glomerales</taxon>
        <taxon>Glomeraceae</taxon>
        <taxon>Funneliformis</taxon>
    </lineage>
</organism>
<protein>
    <submittedName>
        <fullName evidence="1">2973_t:CDS:1</fullName>
    </submittedName>
</protein>